<gene>
    <name evidence="1" type="ORF">GCM10017790_69240</name>
</gene>
<organism evidence="1 2">
    <name type="scientific">Amycolatopsis oliviviridis</name>
    <dbReference type="NCBI Taxonomy" id="1471590"/>
    <lineage>
        <taxon>Bacteria</taxon>
        <taxon>Bacillati</taxon>
        <taxon>Actinomycetota</taxon>
        <taxon>Actinomycetes</taxon>
        <taxon>Pseudonocardiales</taxon>
        <taxon>Pseudonocardiaceae</taxon>
        <taxon>Amycolatopsis</taxon>
    </lineage>
</organism>
<comment type="caution">
    <text evidence="1">The sequence shown here is derived from an EMBL/GenBank/DDBJ whole genome shotgun (WGS) entry which is preliminary data.</text>
</comment>
<reference evidence="2" key="1">
    <citation type="journal article" date="2019" name="Int. J. Syst. Evol. Microbiol.">
        <title>The Global Catalogue of Microorganisms (GCM) 10K type strain sequencing project: providing services to taxonomists for standard genome sequencing and annotation.</title>
        <authorList>
            <consortium name="The Broad Institute Genomics Platform"/>
            <consortium name="The Broad Institute Genome Sequencing Center for Infectious Disease"/>
            <person name="Wu L."/>
            <person name="Ma J."/>
        </authorList>
    </citation>
    <scope>NUCLEOTIDE SEQUENCE [LARGE SCALE GENOMIC DNA]</scope>
    <source>
        <strain evidence="2">CGMCC 4.7683</strain>
    </source>
</reference>
<keyword evidence="2" id="KW-1185">Reference proteome</keyword>
<name>A0ABQ3M3U7_9PSEU</name>
<evidence type="ECO:0000313" key="1">
    <source>
        <dbReference type="EMBL" id="GHH32314.1"/>
    </source>
</evidence>
<dbReference type="RefSeq" id="WP_191258624.1">
    <property type="nucleotide sequence ID" value="NZ_BNAY01000010.1"/>
</dbReference>
<proteinExistence type="predicted"/>
<accession>A0ABQ3M3U7</accession>
<dbReference type="EMBL" id="BNAY01000010">
    <property type="protein sequence ID" value="GHH32314.1"/>
    <property type="molecule type" value="Genomic_DNA"/>
</dbReference>
<dbReference type="Proteomes" id="UP000635387">
    <property type="component" value="Unassembled WGS sequence"/>
</dbReference>
<sequence>MEIDEFVDGIRKEFADKYCSTPLGIVGKCYLGEPFEVHTLALDGSIIEHYHHGQGLPGGLERARALAVSPAYLAVEVYPDRMVCARADGSIVIMESDS</sequence>
<evidence type="ECO:0000313" key="2">
    <source>
        <dbReference type="Proteomes" id="UP000635387"/>
    </source>
</evidence>
<protein>
    <submittedName>
        <fullName evidence="1">Uncharacterized protein</fullName>
    </submittedName>
</protein>